<gene>
    <name evidence="13" type="ORF">AMSG_01070</name>
</gene>
<evidence type="ECO:0000256" key="2">
    <source>
        <dbReference type="ARBA" id="ARBA00004496"/>
    </source>
</evidence>
<evidence type="ECO:0000256" key="4">
    <source>
        <dbReference type="ARBA" id="ARBA00012950"/>
    </source>
</evidence>
<dbReference type="Gene3D" id="3.40.630.30">
    <property type="match status" value="1"/>
</dbReference>
<evidence type="ECO:0000256" key="5">
    <source>
        <dbReference type="ARBA" id="ARBA00015043"/>
    </source>
</evidence>
<dbReference type="CDD" id="cd04301">
    <property type="entry name" value="NAT_SF"/>
    <property type="match status" value="1"/>
</dbReference>
<dbReference type="EC" id="2.3.1.257" evidence="4"/>
<keyword evidence="14" id="KW-1185">Reference proteome</keyword>
<comment type="subcellular location">
    <subcellularLocation>
        <location evidence="2">Cytoplasm</location>
    </subcellularLocation>
    <subcellularLocation>
        <location evidence="1">Nucleus</location>
    </subcellularLocation>
</comment>
<dbReference type="eggNOG" id="KOG2488">
    <property type="taxonomic scope" value="Eukaryota"/>
</dbReference>
<evidence type="ECO:0000313" key="13">
    <source>
        <dbReference type="EMBL" id="KNC52241.1"/>
    </source>
</evidence>
<evidence type="ECO:0000259" key="12">
    <source>
        <dbReference type="Pfam" id="PF13508"/>
    </source>
</evidence>
<protein>
    <recommendedName>
        <fullName evidence="5">N-alpha-acetyltransferase 40</fullName>
        <ecNumber evidence="4">2.3.1.257</ecNumber>
    </recommendedName>
</protein>
<dbReference type="STRING" id="461836.A0A0L0DJH7"/>
<feature type="domain" description="N-acetyltransferase" evidence="12">
    <location>
        <begin position="113"/>
        <end position="198"/>
    </location>
</feature>
<dbReference type="Proteomes" id="UP000054408">
    <property type="component" value="Unassembled WGS sequence"/>
</dbReference>
<keyword evidence="8" id="KW-0539">Nucleus</keyword>
<dbReference type="AlphaFoldDB" id="A0A0L0DJH7"/>
<organism evidence="13 14">
    <name type="scientific">Thecamonas trahens ATCC 50062</name>
    <dbReference type="NCBI Taxonomy" id="461836"/>
    <lineage>
        <taxon>Eukaryota</taxon>
        <taxon>Apusozoa</taxon>
        <taxon>Apusomonadida</taxon>
        <taxon>Apusomonadidae</taxon>
        <taxon>Thecamonas</taxon>
    </lineage>
</organism>
<dbReference type="GeneID" id="25560840"/>
<comment type="catalytic activity">
    <reaction evidence="11">
        <text>N-terminal L-seryl-[histone H4] + acetyl-CoA = N-terminal N(alpha)-acetyl-L-seryl-[histone H4] + CoA + H(+)</text>
        <dbReference type="Rhea" id="RHEA:50596"/>
        <dbReference type="Rhea" id="RHEA-COMP:12740"/>
        <dbReference type="Rhea" id="RHEA-COMP:12743"/>
        <dbReference type="ChEBI" id="CHEBI:15378"/>
        <dbReference type="ChEBI" id="CHEBI:57287"/>
        <dbReference type="ChEBI" id="CHEBI:57288"/>
        <dbReference type="ChEBI" id="CHEBI:64738"/>
        <dbReference type="ChEBI" id="CHEBI:83690"/>
        <dbReference type="EC" id="2.3.1.257"/>
    </reaction>
</comment>
<dbReference type="GO" id="GO:1990189">
    <property type="term" value="F:protein N-terminal-serine acetyltransferase activity"/>
    <property type="evidence" value="ECO:0007669"/>
    <property type="project" value="UniProtKB-EC"/>
</dbReference>
<keyword evidence="7 13" id="KW-0808">Transferase</keyword>
<dbReference type="RefSeq" id="XP_013762243.1">
    <property type="nucleotide sequence ID" value="XM_013906789.1"/>
</dbReference>
<dbReference type="GO" id="GO:0005634">
    <property type="term" value="C:nucleus"/>
    <property type="evidence" value="ECO:0007669"/>
    <property type="project" value="UniProtKB-SubCell"/>
</dbReference>
<evidence type="ECO:0000256" key="9">
    <source>
        <dbReference type="ARBA" id="ARBA00023315"/>
    </source>
</evidence>
<dbReference type="InterPro" id="IPR039949">
    <property type="entry name" value="NAA40"/>
</dbReference>
<evidence type="ECO:0000256" key="1">
    <source>
        <dbReference type="ARBA" id="ARBA00004123"/>
    </source>
</evidence>
<evidence type="ECO:0000313" key="14">
    <source>
        <dbReference type="Proteomes" id="UP000054408"/>
    </source>
</evidence>
<dbReference type="OrthoDB" id="424551at2759"/>
<name>A0A0L0DJH7_THETB</name>
<dbReference type="GO" id="GO:0010485">
    <property type="term" value="F:histone H4 acetyltransferase activity"/>
    <property type="evidence" value="ECO:0007669"/>
    <property type="project" value="InterPro"/>
</dbReference>
<proteinExistence type="inferred from homology"/>
<dbReference type="GO" id="GO:0043998">
    <property type="term" value="F:histone H2A acetyltransferase activity"/>
    <property type="evidence" value="ECO:0007669"/>
    <property type="project" value="InterPro"/>
</dbReference>
<evidence type="ECO:0000256" key="11">
    <source>
        <dbReference type="ARBA" id="ARBA00049524"/>
    </source>
</evidence>
<dbReference type="Pfam" id="PF13508">
    <property type="entry name" value="Acetyltransf_7"/>
    <property type="match status" value="1"/>
</dbReference>
<reference evidence="13 14" key="1">
    <citation type="submission" date="2010-05" db="EMBL/GenBank/DDBJ databases">
        <title>The Genome Sequence of Thecamonas trahens ATCC 50062.</title>
        <authorList>
            <consortium name="The Broad Institute Genome Sequencing Platform"/>
            <person name="Russ C."/>
            <person name="Cuomo C."/>
            <person name="Shea T."/>
            <person name="Young S.K."/>
            <person name="Zeng Q."/>
            <person name="Koehrsen M."/>
            <person name="Haas B."/>
            <person name="Borodovsky M."/>
            <person name="Guigo R."/>
            <person name="Alvarado L."/>
            <person name="Berlin A."/>
            <person name="Bochicchio J."/>
            <person name="Borenstein D."/>
            <person name="Chapman S."/>
            <person name="Chen Z."/>
            <person name="Freedman E."/>
            <person name="Gellesch M."/>
            <person name="Goldberg J."/>
            <person name="Griggs A."/>
            <person name="Gujja S."/>
            <person name="Heilman E."/>
            <person name="Heiman D."/>
            <person name="Hepburn T."/>
            <person name="Howarth C."/>
            <person name="Jen D."/>
            <person name="Larson L."/>
            <person name="Mehta T."/>
            <person name="Park D."/>
            <person name="Pearson M."/>
            <person name="Roberts A."/>
            <person name="Saif S."/>
            <person name="Shenoy N."/>
            <person name="Sisk P."/>
            <person name="Stolte C."/>
            <person name="Sykes S."/>
            <person name="Thomson T."/>
            <person name="Walk T."/>
            <person name="White J."/>
            <person name="Yandava C."/>
            <person name="Burger G."/>
            <person name="Gray M.W."/>
            <person name="Holland P.W.H."/>
            <person name="King N."/>
            <person name="Lang F.B.F."/>
            <person name="Roger A.J."/>
            <person name="Ruiz-Trillo I."/>
            <person name="Lander E."/>
            <person name="Nusbaum C."/>
        </authorList>
    </citation>
    <scope>NUCLEOTIDE SEQUENCE [LARGE SCALE GENOMIC DNA]</scope>
    <source>
        <strain evidence="13 14">ATCC 50062</strain>
    </source>
</reference>
<dbReference type="SUPFAM" id="SSF55729">
    <property type="entry name" value="Acyl-CoA N-acyltransferases (Nat)"/>
    <property type="match status" value="1"/>
</dbReference>
<accession>A0A0L0DJH7</accession>
<evidence type="ECO:0000256" key="7">
    <source>
        <dbReference type="ARBA" id="ARBA00022679"/>
    </source>
</evidence>
<dbReference type="PANTHER" id="PTHR20531:SF1">
    <property type="entry name" value="N-ALPHA-ACETYLTRANSFERASE 40"/>
    <property type="match status" value="1"/>
</dbReference>
<keyword evidence="9" id="KW-0012">Acyltransferase</keyword>
<evidence type="ECO:0000256" key="8">
    <source>
        <dbReference type="ARBA" id="ARBA00023242"/>
    </source>
</evidence>
<dbReference type="PANTHER" id="PTHR20531">
    <property type="entry name" value="N-ALPHA-ACETYLTRANSFERASE 40"/>
    <property type="match status" value="1"/>
</dbReference>
<keyword evidence="6" id="KW-0963">Cytoplasm</keyword>
<evidence type="ECO:0000256" key="3">
    <source>
        <dbReference type="ARBA" id="ARBA00008870"/>
    </source>
</evidence>
<comment type="similarity">
    <text evidence="3">Belongs to the acetyltransferase family. NAA40 subfamily.</text>
</comment>
<sequence>MGRRKKNNSKAKAKKLARKAEVAQTAQWTAAVRRAAAAEDIFALMPAFRKYQTPDGREIELTFHDVSEMDSDEVGWAFGLLKANMEAMYVESGWGWDDDQKLSEMTAEGMKYVIATDVGSGERLGYAEFMYTIEKPLGVALYVYEIQLAPDARRAGLGRRLMQVMELAAAMLSVPNVLLTVFTANVDALAFYTALKYQPNTEVEGAAPTWNEHLQIHEDPAWHLKILQALLLVRALLALRPQYPQSSK</sequence>
<dbReference type="InterPro" id="IPR000182">
    <property type="entry name" value="GNAT_dom"/>
</dbReference>
<dbReference type="OMA" id="DIFALMP"/>
<dbReference type="GO" id="GO:0005737">
    <property type="term" value="C:cytoplasm"/>
    <property type="evidence" value="ECO:0007669"/>
    <property type="project" value="UniProtKB-SubCell"/>
</dbReference>
<comment type="catalytic activity">
    <reaction evidence="10">
        <text>N-terminal L-seryl-[histone H2A] + acetyl-CoA = N-terminal N(alpha)-acetyl-L-seryl-[histone H2A] + CoA + H(+)</text>
        <dbReference type="Rhea" id="RHEA:50600"/>
        <dbReference type="Rhea" id="RHEA-COMP:12742"/>
        <dbReference type="Rhea" id="RHEA-COMP:12744"/>
        <dbReference type="ChEBI" id="CHEBI:15378"/>
        <dbReference type="ChEBI" id="CHEBI:57287"/>
        <dbReference type="ChEBI" id="CHEBI:57288"/>
        <dbReference type="ChEBI" id="CHEBI:64738"/>
        <dbReference type="ChEBI" id="CHEBI:83690"/>
        <dbReference type="EC" id="2.3.1.257"/>
    </reaction>
</comment>
<dbReference type="InterPro" id="IPR016181">
    <property type="entry name" value="Acyl_CoA_acyltransferase"/>
</dbReference>
<evidence type="ECO:0000256" key="10">
    <source>
        <dbReference type="ARBA" id="ARBA00047821"/>
    </source>
</evidence>
<evidence type="ECO:0000256" key="6">
    <source>
        <dbReference type="ARBA" id="ARBA00022490"/>
    </source>
</evidence>
<dbReference type="EMBL" id="GL349436">
    <property type="protein sequence ID" value="KNC52241.1"/>
    <property type="molecule type" value="Genomic_DNA"/>
</dbReference>